<dbReference type="InterPro" id="IPR036047">
    <property type="entry name" value="F-box-like_dom_sf"/>
</dbReference>
<keyword evidence="3" id="KW-1185">Reference proteome</keyword>
<organism evidence="2 3">
    <name type="scientific">Drechslerella dactyloides</name>
    <name type="common">Nematode-trapping fungus</name>
    <name type="synonym">Arthrobotrys dactyloides</name>
    <dbReference type="NCBI Taxonomy" id="74499"/>
    <lineage>
        <taxon>Eukaryota</taxon>
        <taxon>Fungi</taxon>
        <taxon>Dikarya</taxon>
        <taxon>Ascomycota</taxon>
        <taxon>Pezizomycotina</taxon>
        <taxon>Orbiliomycetes</taxon>
        <taxon>Orbiliales</taxon>
        <taxon>Orbiliaceae</taxon>
        <taxon>Drechslerella</taxon>
    </lineage>
</organism>
<dbReference type="Pfam" id="PF12937">
    <property type="entry name" value="F-box-like"/>
    <property type="match status" value="1"/>
</dbReference>
<comment type="caution">
    <text evidence="2">The sequence shown here is derived from an EMBL/GenBank/DDBJ whole genome shotgun (WGS) entry which is preliminary data.</text>
</comment>
<protein>
    <recommendedName>
        <fullName evidence="1">F-box domain-containing protein</fullName>
    </recommendedName>
</protein>
<reference evidence="2" key="1">
    <citation type="submission" date="2023-01" db="EMBL/GenBank/DDBJ databases">
        <title>The chitinases involved in constricting ring structure development in the nematode-trapping fungus Drechslerella dactyloides.</title>
        <authorList>
            <person name="Wang R."/>
            <person name="Zhang L."/>
            <person name="Tang P."/>
            <person name="Li S."/>
            <person name="Liang L."/>
        </authorList>
    </citation>
    <scope>NUCLEOTIDE SEQUENCE</scope>
    <source>
        <strain evidence="2">YMF1.00031</strain>
    </source>
</reference>
<dbReference type="EMBL" id="JAQGDS010000006">
    <property type="protein sequence ID" value="KAJ6259975.1"/>
    <property type="molecule type" value="Genomic_DNA"/>
</dbReference>
<name>A0AAD6NJ21_DREDA</name>
<proteinExistence type="predicted"/>
<dbReference type="CDD" id="cd09917">
    <property type="entry name" value="F-box_SF"/>
    <property type="match status" value="1"/>
</dbReference>
<evidence type="ECO:0000313" key="2">
    <source>
        <dbReference type="EMBL" id="KAJ6259975.1"/>
    </source>
</evidence>
<gene>
    <name evidence="2" type="ORF">Dda_5619</name>
</gene>
<accession>A0AAD6NJ21</accession>
<evidence type="ECO:0000313" key="3">
    <source>
        <dbReference type="Proteomes" id="UP001221413"/>
    </source>
</evidence>
<dbReference type="Gene3D" id="1.20.1280.50">
    <property type="match status" value="1"/>
</dbReference>
<dbReference type="Proteomes" id="UP001221413">
    <property type="component" value="Unassembled WGS sequence"/>
</dbReference>
<dbReference type="SUPFAM" id="SSF81383">
    <property type="entry name" value="F-box domain"/>
    <property type="match status" value="1"/>
</dbReference>
<evidence type="ECO:0000259" key="1">
    <source>
        <dbReference type="Pfam" id="PF12937"/>
    </source>
</evidence>
<dbReference type="InterPro" id="IPR001810">
    <property type="entry name" value="F-box_dom"/>
</dbReference>
<sequence>MTDINCLPNEILLHIFDDPQLNQDDLLQIARVCSLWCQIATPVRFKDLVTVFPGDCDPWQEHRLDGYRKYADHVRSFTLSLEHRLRWKMHQDFDFREYSIHLAVFSRITKFTFNDTDSWMSWFEYRSILNRAITSLPNLRSLVIDRYLSIPTPTCLSGHKPNWTIKIPSPPSPNYTPSIKDVAIIINIKSNEAPNIFHEAMRHTLDALGTDTCRSARFALSVKLAPVNEDAGYSRLPALGHAWDIGNLQILLYKDAKNIVPSFRTVPLECSNVKFLALSNSTFDELERRTQHRFSPNPLQGTKLDTAMLQARMETMEIEGLSKFKNIEILVLKGYLPYGNKLPEHYAHFANYFPNLRSLRFRRFGYLIEFSITHQSDGTMICARRGRLLSYEKKLDLFFS</sequence>
<dbReference type="AlphaFoldDB" id="A0AAD6NJ21"/>
<feature type="domain" description="F-box" evidence="1">
    <location>
        <begin position="4"/>
        <end position="40"/>
    </location>
</feature>